<evidence type="ECO:0000256" key="5">
    <source>
        <dbReference type="ARBA" id="ARBA00022842"/>
    </source>
</evidence>
<dbReference type="Gene3D" id="3.90.79.10">
    <property type="entry name" value="Nucleoside Triphosphate Pyrophosphohydrolase"/>
    <property type="match status" value="1"/>
</dbReference>
<comment type="caution">
    <text evidence="7">The sequence shown here is derived from an EMBL/GenBank/DDBJ whole genome shotgun (WGS) entry which is preliminary data.</text>
</comment>
<evidence type="ECO:0000256" key="2">
    <source>
        <dbReference type="ARBA" id="ARBA00001946"/>
    </source>
</evidence>
<keyword evidence="5" id="KW-0460">Magnesium</keyword>
<keyword evidence="8" id="KW-1185">Reference proteome</keyword>
<evidence type="ECO:0000313" key="7">
    <source>
        <dbReference type="EMBL" id="KNZ60839.1"/>
    </source>
</evidence>
<protein>
    <submittedName>
        <fullName evidence="7">Uncharacterized protein</fullName>
    </submittedName>
</protein>
<keyword evidence="3" id="KW-0479">Metal-binding</keyword>
<evidence type="ECO:0000256" key="6">
    <source>
        <dbReference type="ARBA" id="ARBA00023211"/>
    </source>
</evidence>
<evidence type="ECO:0000256" key="3">
    <source>
        <dbReference type="ARBA" id="ARBA00022723"/>
    </source>
</evidence>
<organism evidence="7 8">
    <name type="scientific">Puccinia sorghi</name>
    <dbReference type="NCBI Taxonomy" id="27349"/>
    <lineage>
        <taxon>Eukaryota</taxon>
        <taxon>Fungi</taxon>
        <taxon>Dikarya</taxon>
        <taxon>Basidiomycota</taxon>
        <taxon>Pucciniomycotina</taxon>
        <taxon>Pucciniomycetes</taxon>
        <taxon>Pucciniales</taxon>
        <taxon>Pucciniaceae</taxon>
        <taxon>Puccinia</taxon>
    </lineage>
</organism>
<dbReference type="VEuPathDB" id="FungiDB:VP01_1493g3"/>
<gene>
    <name evidence="7" type="ORF">VP01_1493g3</name>
</gene>
<dbReference type="Proteomes" id="UP000037035">
    <property type="component" value="Unassembled WGS sequence"/>
</dbReference>
<dbReference type="AlphaFoldDB" id="A0A0L6VJH2"/>
<proteinExistence type="predicted"/>
<dbReference type="EMBL" id="LAVV01005486">
    <property type="protein sequence ID" value="KNZ60839.1"/>
    <property type="molecule type" value="Genomic_DNA"/>
</dbReference>
<comment type="cofactor">
    <cofactor evidence="2">
        <name>Mg(2+)</name>
        <dbReference type="ChEBI" id="CHEBI:18420"/>
    </cofactor>
</comment>
<evidence type="ECO:0000256" key="1">
    <source>
        <dbReference type="ARBA" id="ARBA00001936"/>
    </source>
</evidence>
<accession>A0A0L6VJH2</accession>
<comment type="cofactor">
    <cofactor evidence="1">
        <name>Mn(2+)</name>
        <dbReference type="ChEBI" id="CHEBI:29035"/>
    </cofactor>
</comment>
<dbReference type="STRING" id="27349.A0A0L6VJH2"/>
<reference evidence="7 8" key="1">
    <citation type="submission" date="2015-08" db="EMBL/GenBank/DDBJ databases">
        <title>Next Generation Sequencing and Analysis of the Genome of Puccinia sorghi L Schw, the Causal Agent of Maize Common Rust.</title>
        <authorList>
            <person name="Rochi L."/>
            <person name="Burguener G."/>
            <person name="Darino M."/>
            <person name="Turjanski A."/>
            <person name="Kreff E."/>
            <person name="Dieguez M.J."/>
            <person name="Sacco F."/>
        </authorList>
    </citation>
    <scope>NUCLEOTIDE SEQUENCE [LARGE SCALE GENOMIC DNA]</scope>
    <source>
        <strain evidence="7 8">RO10H11247</strain>
    </source>
</reference>
<keyword evidence="4" id="KW-0378">Hydrolase</keyword>
<dbReference type="GO" id="GO:0005739">
    <property type="term" value="C:mitochondrion"/>
    <property type="evidence" value="ECO:0007669"/>
    <property type="project" value="TreeGrafter"/>
</dbReference>
<evidence type="ECO:0000256" key="4">
    <source>
        <dbReference type="ARBA" id="ARBA00022801"/>
    </source>
</evidence>
<dbReference type="PANTHER" id="PTHR12318">
    <property type="entry name" value="TESTOSTERONE-REGULATED PROTEIN RP2"/>
    <property type="match status" value="1"/>
</dbReference>
<evidence type="ECO:0000313" key="8">
    <source>
        <dbReference type="Proteomes" id="UP000037035"/>
    </source>
</evidence>
<dbReference type="OrthoDB" id="1695362at2759"/>
<dbReference type="InterPro" id="IPR039121">
    <property type="entry name" value="NUDT19"/>
</dbReference>
<keyword evidence="6" id="KW-0464">Manganese</keyword>
<dbReference type="GO" id="GO:0016818">
    <property type="term" value="F:hydrolase activity, acting on acid anhydrides, in phosphorus-containing anhydrides"/>
    <property type="evidence" value="ECO:0007669"/>
    <property type="project" value="InterPro"/>
</dbReference>
<dbReference type="GO" id="GO:0046872">
    <property type="term" value="F:metal ion binding"/>
    <property type="evidence" value="ECO:0007669"/>
    <property type="project" value="UniProtKB-KW"/>
</dbReference>
<name>A0A0L6VJH2_9BASI</name>
<dbReference type="PANTHER" id="PTHR12318:SF0">
    <property type="entry name" value="ACYL-COENZYME A DIPHOSPHATASE NUDT19"/>
    <property type="match status" value="1"/>
</dbReference>
<sequence>MIKTQWDTHFYLAILPSQSEMIGGDEDSHVAAPDKSETVSVIWLSPAEALKRSLLEASEEGDSITLPPPQFYLLTDLAHCKDYRQLIHHRNRMVSPFTPELVKLSSEGSISFAIVFPGDPLHPCSEDLCRNISADHKSFVHRIHVRHEPADIGSQPGKFFRPLQLQRFGIHHLFGNGWEDLS</sequence>